<evidence type="ECO:0000313" key="8">
    <source>
        <dbReference type="EMBL" id="WMW79578.1"/>
    </source>
</evidence>
<reference evidence="8" key="1">
    <citation type="submission" date="2023-09" db="EMBL/GenBank/DDBJ databases">
        <title>Undibacterium sp. 20NA77.5 isolated from freshwater.</title>
        <authorList>
            <person name="Le V."/>
            <person name="Ko S.-R."/>
            <person name="Ahn C.-Y."/>
            <person name="Oh H.-M."/>
        </authorList>
    </citation>
    <scope>NUCLEOTIDE SEQUENCE</scope>
    <source>
        <strain evidence="8">20NA77.5</strain>
    </source>
</reference>
<dbReference type="PIRSF" id="PIRSF015557">
    <property type="entry name" value="UCP015557"/>
    <property type="match status" value="1"/>
</dbReference>
<evidence type="ECO:0000256" key="6">
    <source>
        <dbReference type="ARBA" id="ARBA00030025"/>
    </source>
</evidence>
<evidence type="ECO:0000256" key="3">
    <source>
        <dbReference type="ARBA" id="ARBA00024303"/>
    </source>
</evidence>
<evidence type="ECO:0000313" key="9">
    <source>
        <dbReference type="Proteomes" id="UP001181355"/>
    </source>
</evidence>
<evidence type="ECO:0000256" key="2">
    <source>
        <dbReference type="ARBA" id="ARBA00022679"/>
    </source>
</evidence>
<comment type="function">
    <text evidence="3">Protein-arginine rhamnosyltransferase that catalyzes the transfer of a single rhamnose to elongation factor P (EF-P) on 'Lys-32', a modification required for EF-P-dependent rescue of polyproline stalled ribosomes.</text>
</comment>
<keyword evidence="9" id="KW-1185">Reference proteome</keyword>
<keyword evidence="8" id="KW-0251">Elongation factor</keyword>
<keyword evidence="1" id="KW-0328">Glycosyltransferase</keyword>
<evidence type="ECO:0000256" key="5">
    <source>
        <dbReference type="ARBA" id="ARBA00024416"/>
    </source>
</evidence>
<dbReference type="NCBIfam" id="TIGR03837">
    <property type="entry name" value="efp_Arg_rhamno"/>
    <property type="match status" value="1"/>
</dbReference>
<dbReference type="Proteomes" id="UP001181355">
    <property type="component" value="Chromosome"/>
</dbReference>
<keyword evidence="8" id="KW-0648">Protein biosynthesis</keyword>
<dbReference type="Pfam" id="PF10093">
    <property type="entry name" value="EarP"/>
    <property type="match status" value="1"/>
</dbReference>
<gene>
    <name evidence="8" type="primary">earP</name>
    <name evidence="8" type="ORF">RF679_13075</name>
</gene>
<dbReference type="EMBL" id="CP133720">
    <property type="protein sequence ID" value="WMW79578.1"/>
    <property type="molecule type" value="Genomic_DNA"/>
</dbReference>
<evidence type="ECO:0000256" key="7">
    <source>
        <dbReference type="ARBA" id="ARBA00048472"/>
    </source>
</evidence>
<comment type="similarity">
    <text evidence="4">Belongs to the glycosyltransferase 104 family.</text>
</comment>
<proteinExistence type="inferred from homology"/>
<accession>A0ABY9RED2</accession>
<evidence type="ECO:0000256" key="4">
    <source>
        <dbReference type="ARBA" id="ARBA00024346"/>
    </source>
</evidence>
<dbReference type="RefSeq" id="WP_309481074.1">
    <property type="nucleotide sequence ID" value="NZ_CP133720.1"/>
</dbReference>
<comment type="catalytic activity">
    <reaction evidence="7">
        <text>dTDP-beta-L-rhamnose + L-arginyl-[protein] = N(omega)-(alpha-L-rhamnosyl)-L-arginyl-[protein] + dTDP + H(+)</text>
        <dbReference type="Rhea" id="RHEA:66692"/>
        <dbReference type="Rhea" id="RHEA-COMP:10532"/>
        <dbReference type="Rhea" id="RHEA-COMP:17096"/>
        <dbReference type="ChEBI" id="CHEBI:15378"/>
        <dbReference type="ChEBI" id="CHEBI:29965"/>
        <dbReference type="ChEBI" id="CHEBI:57510"/>
        <dbReference type="ChEBI" id="CHEBI:58369"/>
        <dbReference type="ChEBI" id="CHEBI:167445"/>
    </reaction>
    <physiologicalReaction direction="left-to-right" evidence="7">
        <dbReference type="Rhea" id="RHEA:66693"/>
    </physiologicalReaction>
</comment>
<dbReference type="InterPro" id="IPR016633">
    <property type="entry name" value="EarP"/>
</dbReference>
<dbReference type="GO" id="GO:0003746">
    <property type="term" value="F:translation elongation factor activity"/>
    <property type="evidence" value="ECO:0007669"/>
    <property type="project" value="UniProtKB-KW"/>
</dbReference>
<evidence type="ECO:0000256" key="1">
    <source>
        <dbReference type="ARBA" id="ARBA00022676"/>
    </source>
</evidence>
<name>A0ABY9RED2_9BURK</name>
<keyword evidence="2" id="KW-0808">Transferase</keyword>
<protein>
    <recommendedName>
        <fullName evidence="5">Protein-arginine rhamnosyltransferase</fullName>
    </recommendedName>
    <alternativeName>
        <fullName evidence="6">EF-P arginine rhamnosyltransferase</fullName>
    </alternativeName>
</protein>
<sequence length="391" mass="45288">MIQHEETSQHTSLALFCKVVDNYGDIGICWRLARQLQREHGIHVQLWVDDLASFQRICPGLTLEIDRQFKAEVEICWWKNQELEFTPSEIADIVIEFFACDIPPSYITAMSQCSERPVWFNLEGLTAEEWVEGCHRLPSSHPRLPLTKYFFFPGFNERTGGLMFEAELENQRLAFLANSELKNDFLKNLGLDEADLSTFKVSLFCYPHAPVASLLDALIATERPTFLLVPEGVASATLNSFFGRELKSGETVSRGNLRVRIFPFLAQDDYDRLLWACDFNFVRGEDSFVRAQWAQIPFVWHIYPQDDNLHHKKLRAFLSTYTPINDALRDLSFAWNEVMQVSDWTALWTKVTDQHLQTQLQTQEWARQKRKNGDLSANLLRFAKEIKQKSA</sequence>
<organism evidence="8 9">
    <name type="scientific">Undibacterium cyanobacteriorum</name>
    <dbReference type="NCBI Taxonomy" id="3073561"/>
    <lineage>
        <taxon>Bacteria</taxon>
        <taxon>Pseudomonadati</taxon>
        <taxon>Pseudomonadota</taxon>
        <taxon>Betaproteobacteria</taxon>
        <taxon>Burkholderiales</taxon>
        <taxon>Oxalobacteraceae</taxon>
        <taxon>Undibacterium</taxon>
    </lineage>
</organism>